<reference evidence="2" key="1">
    <citation type="journal article" date="2020" name="Stud. Mycol.">
        <title>101 Dothideomycetes genomes: a test case for predicting lifestyles and emergence of pathogens.</title>
        <authorList>
            <person name="Haridas S."/>
            <person name="Albert R."/>
            <person name="Binder M."/>
            <person name="Bloem J."/>
            <person name="Labutti K."/>
            <person name="Salamov A."/>
            <person name="Andreopoulos B."/>
            <person name="Baker S."/>
            <person name="Barry K."/>
            <person name="Bills G."/>
            <person name="Bluhm B."/>
            <person name="Cannon C."/>
            <person name="Castanera R."/>
            <person name="Culley D."/>
            <person name="Daum C."/>
            <person name="Ezra D."/>
            <person name="Gonzalez J."/>
            <person name="Henrissat B."/>
            <person name="Kuo A."/>
            <person name="Liang C."/>
            <person name="Lipzen A."/>
            <person name="Lutzoni F."/>
            <person name="Magnuson J."/>
            <person name="Mondo S."/>
            <person name="Nolan M."/>
            <person name="Ohm R."/>
            <person name="Pangilinan J."/>
            <person name="Park H.-J."/>
            <person name="Ramirez L."/>
            <person name="Alfaro M."/>
            <person name="Sun H."/>
            <person name="Tritt A."/>
            <person name="Yoshinaga Y."/>
            <person name="Zwiers L.-H."/>
            <person name="Turgeon B."/>
            <person name="Goodwin S."/>
            <person name="Spatafora J."/>
            <person name="Crous P."/>
            <person name="Grigoriev I."/>
        </authorList>
    </citation>
    <scope>NUCLEOTIDE SEQUENCE</scope>
    <source>
        <strain evidence="2">CBS 130266</strain>
    </source>
</reference>
<evidence type="ECO:0008006" key="4">
    <source>
        <dbReference type="Google" id="ProtNLM"/>
    </source>
</evidence>
<dbReference type="PANTHER" id="PTHR31531">
    <property type="entry name" value="E3 UBIQUITIN-PROTEIN LIGASE E3D FAMILY MEMBER"/>
    <property type="match status" value="1"/>
</dbReference>
<dbReference type="GO" id="GO:0030332">
    <property type="term" value="F:cyclin binding"/>
    <property type="evidence" value="ECO:0007669"/>
    <property type="project" value="TreeGrafter"/>
</dbReference>
<feature type="region of interest" description="Disordered" evidence="1">
    <location>
        <begin position="389"/>
        <end position="425"/>
    </location>
</feature>
<dbReference type="GO" id="GO:0031624">
    <property type="term" value="F:ubiquitin conjugating enzyme binding"/>
    <property type="evidence" value="ECO:0007669"/>
    <property type="project" value="TreeGrafter"/>
</dbReference>
<evidence type="ECO:0000313" key="3">
    <source>
        <dbReference type="Proteomes" id="UP000800235"/>
    </source>
</evidence>
<proteinExistence type="predicted"/>
<comment type="caution">
    <text evidence="2">The sequence shown here is derived from an EMBL/GenBank/DDBJ whole genome shotgun (WGS) entry which is preliminary data.</text>
</comment>
<dbReference type="InterPro" id="IPR019193">
    <property type="entry name" value="UBQ-conj_enz_E2-bd_prot"/>
</dbReference>
<dbReference type="Proteomes" id="UP000800235">
    <property type="component" value="Unassembled WGS sequence"/>
</dbReference>
<organism evidence="2 3">
    <name type="scientific">Tothia fuscella</name>
    <dbReference type="NCBI Taxonomy" id="1048955"/>
    <lineage>
        <taxon>Eukaryota</taxon>
        <taxon>Fungi</taxon>
        <taxon>Dikarya</taxon>
        <taxon>Ascomycota</taxon>
        <taxon>Pezizomycotina</taxon>
        <taxon>Dothideomycetes</taxon>
        <taxon>Pleosporomycetidae</taxon>
        <taxon>Venturiales</taxon>
        <taxon>Cylindrosympodiaceae</taxon>
        <taxon>Tothia</taxon>
    </lineage>
</organism>
<name>A0A9P4P226_9PEZI</name>
<keyword evidence="3" id="KW-1185">Reference proteome</keyword>
<dbReference type="GO" id="GO:0043161">
    <property type="term" value="P:proteasome-mediated ubiquitin-dependent protein catabolic process"/>
    <property type="evidence" value="ECO:0007669"/>
    <property type="project" value="TreeGrafter"/>
</dbReference>
<dbReference type="GO" id="GO:0051865">
    <property type="term" value="P:protein autoubiquitination"/>
    <property type="evidence" value="ECO:0007669"/>
    <property type="project" value="TreeGrafter"/>
</dbReference>
<dbReference type="Pfam" id="PF09814">
    <property type="entry name" value="HECT_2"/>
    <property type="match status" value="1"/>
</dbReference>
<dbReference type="GO" id="GO:0000209">
    <property type="term" value="P:protein polyubiquitination"/>
    <property type="evidence" value="ECO:0007669"/>
    <property type="project" value="TreeGrafter"/>
</dbReference>
<feature type="compositionally biased region" description="Basic and acidic residues" evidence="1">
    <location>
        <begin position="398"/>
        <end position="412"/>
    </location>
</feature>
<dbReference type="GO" id="GO:0006513">
    <property type="term" value="P:protein monoubiquitination"/>
    <property type="evidence" value="ECO:0007669"/>
    <property type="project" value="TreeGrafter"/>
</dbReference>
<dbReference type="GO" id="GO:0005634">
    <property type="term" value="C:nucleus"/>
    <property type="evidence" value="ECO:0007669"/>
    <property type="project" value="TreeGrafter"/>
</dbReference>
<accession>A0A9P4P226</accession>
<evidence type="ECO:0000313" key="2">
    <source>
        <dbReference type="EMBL" id="KAF2435842.1"/>
    </source>
</evidence>
<dbReference type="GO" id="GO:0061630">
    <property type="term" value="F:ubiquitin protein ligase activity"/>
    <property type="evidence" value="ECO:0007669"/>
    <property type="project" value="TreeGrafter"/>
</dbReference>
<gene>
    <name evidence="2" type="ORF">EJ08DRAFT_580048</name>
</gene>
<dbReference type="GO" id="GO:0005829">
    <property type="term" value="C:cytosol"/>
    <property type="evidence" value="ECO:0007669"/>
    <property type="project" value="TreeGrafter"/>
</dbReference>
<sequence length="425" mass="46484">MEPIELYAELLTNIRTVTLVASLKSDSNCETKAEISADGQSITINHEAHSATIRLPTQMTGGGTAALTLPAMPSKDLTLRLQLEEKSPGLLKFENGSENLVPWPSSAMGDGVQCRGCGVALSREGAVSEWKDLPNENWAEMMDFWHCHKPHEHDHKHDDNAANSKGYSSSNKLAAKPGIGLVGLSYLLLMADDCASIKANEKEISSSDDSASLLCTSCDAVIGVVDEGADGWKLYKWSLQLRKEGGVVESFAVSKWISTQLLAAIENSGVRRFVVEPSTSQSQSSGGLLLWIFTDDLCFSSSVDRHSRCDPTRAMKIFYKSIDNPKEVIEKNQFSHEQLTFPTNIFEQLKQSLVESAKLLPSSARKFQDWNVGMLERFGEEDLKGLDVSVAPTPEMEVQSKEGAEKEGKGEVSIEDIPNSSALLE</sequence>
<dbReference type="EMBL" id="MU007012">
    <property type="protein sequence ID" value="KAF2435842.1"/>
    <property type="molecule type" value="Genomic_DNA"/>
</dbReference>
<evidence type="ECO:0000256" key="1">
    <source>
        <dbReference type="SAM" id="MobiDB-lite"/>
    </source>
</evidence>
<dbReference type="AlphaFoldDB" id="A0A9P4P226"/>
<protein>
    <recommendedName>
        <fullName evidence="4">Ubiquitin-conjugating enzyme E2C-binding protein</fullName>
    </recommendedName>
</protein>
<dbReference type="GO" id="GO:0000151">
    <property type="term" value="C:ubiquitin ligase complex"/>
    <property type="evidence" value="ECO:0007669"/>
    <property type="project" value="TreeGrafter"/>
</dbReference>
<dbReference type="PANTHER" id="PTHR31531:SF2">
    <property type="entry name" value="E3 UBIQUITIN-PROTEIN LIGASE E3D"/>
    <property type="match status" value="1"/>
</dbReference>
<dbReference type="OrthoDB" id="386949at2759"/>